<organism evidence="1 2">
    <name type="scientific">uncultured phage MedDCM-OCT-S08-C41</name>
    <dbReference type="NCBI Taxonomy" id="743578"/>
    <lineage>
        <taxon>Viruses</taxon>
        <taxon>Duplodnaviria</taxon>
        <taxon>Heunggongvirae</taxon>
        <taxon>Uroviricota</taxon>
        <taxon>Caudoviricetes</taxon>
        <taxon>Autographivirales</taxon>
        <taxon>Powvirus</taxon>
        <taxon>Powvirus S08C41</taxon>
    </lineage>
</organism>
<evidence type="ECO:0000313" key="1">
    <source>
        <dbReference type="EMBL" id="ADD95495.1"/>
    </source>
</evidence>
<sequence length="83" mass="9996">MYVHQTERVKPNLTRPYFMDPANISWLESNGDESYWEAHHRRSDTQGYWDRNSPGFSEVSRYYEELGDDLGRHERMAEAMYEC</sequence>
<protein>
    <submittedName>
        <fullName evidence="1">Uncharacterized protein</fullName>
    </submittedName>
</protein>
<reference evidence="1 2" key="1">
    <citation type="journal article" date="2010" name="ISME J.">
        <title>Metagenome of the Mediterranean deep chlorophyll maximum studied by direct and fosmid library 454 pyrosequencing.</title>
        <authorList>
            <person name="Ghai R."/>
            <person name="Martin-Cuadrado A.B."/>
            <person name="Molto A.G."/>
            <person name="Heredia I.G."/>
            <person name="Cabrera R."/>
            <person name="Martin J."/>
            <person name="Verdu M."/>
            <person name="Deschamps P."/>
            <person name="Moreira D."/>
            <person name="Lopez-Garcia P."/>
            <person name="Mira A."/>
            <person name="Rodriguez-Valera F."/>
        </authorList>
    </citation>
    <scope>NUCLEOTIDE SEQUENCE [LARGE SCALE GENOMIC DNA]</scope>
</reference>
<keyword evidence="2" id="KW-1185">Reference proteome</keyword>
<accession>D6PIE4</accession>
<dbReference type="RefSeq" id="YP_009808001.1">
    <property type="nucleotide sequence ID" value="NC_048034.1"/>
</dbReference>
<dbReference type="EMBL" id="GU943073">
    <property type="protein sequence ID" value="ADD95495.1"/>
    <property type="molecule type" value="Genomic_DNA"/>
</dbReference>
<dbReference type="GeneID" id="54998895"/>
<dbReference type="KEGG" id="vg:54998895"/>
<dbReference type="Proteomes" id="UP000515342">
    <property type="component" value="Segment"/>
</dbReference>
<name>D6PIE4_9CAUD</name>
<proteinExistence type="predicted"/>
<evidence type="ECO:0000313" key="2">
    <source>
        <dbReference type="Proteomes" id="UP000515342"/>
    </source>
</evidence>